<keyword evidence="1" id="KW-0808">Transferase</keyword>
<reference evidence="1" key="2">
    <citation type="submission" date="2013-10" db="EMBL/GenBank/DDBJ databases">
        <authorList>
            <person name="Aslett M."/>
        </authorList>
    </citation>
    <scope>NUCLEOTIDE SEQUENCE [LARGE SCALE GENOMIC DNA]</scope>
    <source>
        <strain evidence="1">Houghton</strain>
    </source>
</reference>
<evidence type="ECO:0000313" key="1">
    <source>
        <dbReference type="EMBL" id="CDJ29098.1"/>
    </source>
</evidence>
<dbReference type="GO" id="GO:0016301">
    <property type="term" value="F:kinase activity"/>
    <property type="evidence" value="ECO:0007669"/>
    <property type="project" value="UniProtKB-KW"/>
</dbReference>
<dbReference type="AlphaFoldDB" id="U6K012"/>
<dbReference type="RefSeq" id="XP_013351672.1">
    <property type="nucleotide sequence ID" value="XM_013496218.1"/>
</dbReference>
<dbReference type="Pfam" id="PF13207">
    <property type="entry name" value="AAA_17"/>
    <property type="match status" value="1"/>
</dbReference>
<dbReference type="GeneID" id="25379381"/>
<dbReference type="EMBL" id="HG681728">
    <property type="protein sequence ID" value="CDJ29098.1"/>
    <property type="molecule type" value="Genomic_DNA"/>
</dbReference>
<name>U6K012_9EIME</name>
<reference evidence="1" key="1">
    <citation type="submission" date="2013-10" db="EMBL/GenBank/DDBJ databases">
        <title>Genomic analysis of the causative agents of coccidiosis in chickens.</title>
        <authorList>
            <person name="Reid A.J."/>
            <person name="Blake D."/>
            <person name="Billington K."/>
            <person name="Browne H."/>
            <person name="Dunn M."/>
            <person name="Hung S."/>
            <person name="Kawahara F."/>
            <person name="Miranda-Saavedra D."/>
            <person name="Mourier T."/>
            <person name="Nagra H."/>
            <person name="Otto T.D."/>
            <person name="Rawlings N."/>
            <person name="Sanchez A."/>
            <person name="Sanders M."/>
            <person name="Subramaniam C."/>
            <person name="Tay Y."/>
            <person name="Dear P."/>
            <person name="Doerig C."/>
            <person name="Gruber A."/>
            <person name="Parkinson J."/>
            <person name="Shirley M."/>
            <person name="Wan K.L."/>
            <person name="Berriman M."/>
            <person name="Tomley F."/>
            <person name="Pain A."/>
        </authorList>
    </citation>
    <scope>NUCLEOTIDE SEQUENCE [LARGE SCALE GENOMIC DNA]</scope>
    <source>
        <strain evidence="1">Houghton</strain>
    </source>
</reference>
<accession>U6K012</accession>
<dbReference type="OrthoDB" id="442176at2759"/>
<dbReference type="Gene3D" id="3.40.50.300">
    <property type="entry name" value="P-loop containing nucleotide triphosphate hydrolases"/>
    <property type="match status" value="1"/>
</dbReference>
<dbReference type="Proteomes" id="UP000030744">
    <property type="component" value="Unassembled WGS sequence"/>
</dbReference>
<protein>
    <submittedName>
        <fullName evidence="1">UMP-CMP kinase, putative</fullName>
    </submittedName>
</protein>
<evidence type="ECO:0000313" key="2">
    <source>
        <dbReference type="Proteomes" id="UP000030744"/>
    </source>
</evidence>
<dbReference type="SUPFAM" id="SSF52540">
    <property type="entry name" value="P-loop containing nucleoside triphosphate hydrolases"/>
    <property type="match status" value="1"/>
</dbReference>
<keyword evidence="1" id="KW-0418">Kinase</keyword>
<gene>
    <name evidence="1" type="ORF">EMH_0046860</name>
</gene>
<organism evidence="1 2">
    <name type="scientific">Eimeria mitis</name>
    <dbReference type="NCBI Taxonomy" id="44415"/>
    <lineage>
        <taxon>Eukaryota</taxon>
        <taxon>Sar</taxon>
        <taxon>Alveolata</taxon>
        <taxon>Apicomplexa</taxon>
        <taxon>Conoidasida</taxon>
        <taxon>Coccidia</taxon>
        <taxon>Eucoccidiorida</taxon>
        <taxon>Eimeriorina</taxon>
        <taxon>Eimeriidae</taxon>
        <taxon>Eimeria</taxon>
    </lineage>
</organism>
<keyword evidence="2" id="KW-1185">Reference proteome</keyword>
<sequence length="83" mass="8659">MQIFVLGGPGAGKGTQCSLIEKEFSIPHISAGRIVPVKGLGAHSTSEDNIVKGRIVPVKITLSRVYVLGAHSASEDNTEFVAA</sequence>
<dbReference type="VEuPathDB" id="ToxoDB:EMH_0046860"/>
<dbReference type="InterPro" id="IPR027417">
    <property type="entry name" value="P-loop_NTPase"/>
</dbReference>
<proteinExistence type="predicted"/>